<protein>
    <recommendedName>
        <fullName evidence="2">AMP-dependent synthetase/ligase domain-containing protein</fullName>
    </recommendedName>
</protein>
<dbReference type="HOGENOM" id="CLU_000022_59_11_1"/>
<keyword evidence="4" id="KW-1185">Reference proteome</keyword>
<dbReference type="OMA" id="ETSIMMA"/>
<evidence type="ECO:0000313" key="4">
    <source>
        <dbReference type="Proteomes" id="UP000000560"/>
    </source>
</evidence>
<dbReference type="Gene3D" id="3.30.300.30">
    <property type="match status" value="1"/>
</dbReference>
<dbReference type="InterPro" id="IPR045851">
    <property type="entry name" value="AMP-bd_C_sf"/>
</dbReference>
<reference evidence="4" key="1">
    <citation type="journal article" date="2005" name="Nature">
        <title>Sequencing of Aspergillus nidulans and comparative analysis with A. fumigatus and A. oryzae.</title>
        <authorList>
            <person name="Galagan J.E."/>
            <person name="Calvo S.E."/>
            <person name="Cuomo C."/>
            <person name="Ma L.J."/>
            <person name="Wortman J.R."/>
            <person name="Batzoglou S."/>
            <person name="Lee S.I."/>
            <person name="Basturkmen M."/>
            <person name="Spevak C.C."/>
            <person name="Clutterbuck J."/>
            <person name="Kapitonov V."/>
            <person name="Jurka J."/>
            <person name="Scazzocchio C."/>
            <person name="Farman M."/>
            <person name="Butler J."/>
            <person name="Purcell S."/>
            <person name="Harris S."/>
            <person name="Braus G.H."/>
            <person name="Draht O."/>
            <person name="Busch S."/>
            <person name="D'Enfert C."/>
            <person name="Bouchier C."/>
            <person name="Goldman G.H."/>
            <person name="Bell-Pedersen D."/>
            <person name="Griffiths-Jones S."/>
            <person name="Doonan J.H."/>
            <person name="Yu J."/>
            <person name="Vienken K."/>
            <person name="Pain A."/>
            <person name="Freitag M."/>
            <person name="Selker E.U."/>
            <person name="Archer D.B."/>
            <person name="Penalva M.A."/>
            <person name="Oakley B.R."/>
            <person name="Momany M."/>
            <person name="Tanaka T."/>
            <person name="Kumagai T."/>
            <person name="Asai K."/>
            <person name="Machida M."/>
            <person name="Nierman W.C."/>
            <person name="Denning D.W."/>
            <person name="Caddick M."/>
            <person name="Hynes M."/>
            <person name="Paoletti M."/>
            <person name="Fischer R."/>
            <person name="Miller B."/>
            <person name="Dyer P."/>
            <person name="Sachs M.S."/>
            <person name="Osmani S.A."/>
            <person name="Birren B.W."/>
        </authorList>
    </citation>
    <scope>NUCLEOTIDE SEQUENCE [LARGE SCALE GENOMIC DNA]</scope>
    <source>
        <strain evidence="4">FGSC A4 / ATCC 38163 / CBS 112.46 / NRRL 194 / M139</strain>
    </source>
</reference>
<evidence type="ECO:0000256" key="1">
    <source>
        <dbReference type="ARBA" id="ARBA00006432"/>
    </source>
</evidence>
<dbReference type="Gene3D" id="3.40.50.12780">
    <property type="entry name" value="N-terminal domain of ligase-like"/>
    <property type="match status" value="1"/>
</dbReference>
<dbReference type="InterPro" id="IPR020845">
    <property type="entry name" value="AMP-binding_CS"/>
</dbReference>
<gene>
    <name evidence="3" type="ORF">ANIA_08620</name>
</gene>
<dbReference type="PROSITE" id="PS00455">
    <property type="entry name" value="AMP_BINDING"/>
    <property type="match status" value="1"/>
</dbReference>
<dbReference type="eggNOG" id="KOG1176">
    <property type="taxonomic scope" value="Eukaryota"/>
</dbReference>
<dbReference type="EMBL" id="BN001303">
    <property type="protein sequence ID" value="CBF78314.1"/>
    <property type="molecule type" value="Genomic_DNA"/>
</dbReference>
<dbReference type="PANTHER" id="PTHR43201:SF8">
    <property type="entry name" value="ACYL-COA SYNTHETASE FAMILY MEMBER 3"/>
    <property type="match status" value="1"/>
</dbReference>
<organism evidence="3 4">
    <name type="scientific">Emericella nidulans (strain FGSC A4 / ATCC 38163 / CBS 112.46 / NRRL 194 / M139)</name>
    <name type="common">Aspergillus nidulans</name>
    <dbReference type="NCBI Taxonomy" id="227321"/>
    <lineage>
        <taxon>Eukaryota</taxon>
        <taxon>Fungi</taxon>
        <taxon>Dikarya</taxon>
        <taxon>Ascomycota</taxon>
        <taxon>Pezizomycotina</taxon>
        <taxon>Eurotiomycetes</taxon>
        <taxon>Eurotiomycetidae</taxon>
        <taxon>Eurotiales</taxon>
        <taxon>Aspergillaceae</taxon>
        <taxon>Aspergillus</taxon>
        <taxon>Aspergillus subgen. Nidulantes</taxon>
    </lineage>
</organism>
<dbReference type="InterPro" id="IPR042099">
    <property type="entry name" value="ANL_N_sf"/>
</dbReference>
<dbReference type="KEGG" id="ani:ANIA_08620"/>
<feature type="domain" description="AMP-dependent synthetase/ligase" evidence="2">
    <location>
        <begin position="35"/>
        <end position="342"/>
    </location>
</feature>
<dbReference type="PANTHER" id="PTHR43201">
    <property type="entry name" value="ACYL-COA SYNTHETASE"/>
    <property type="match status" value="1"/>
</dbReference>
<dbReference type="AlphaFoldDB" id="Q5ASW0"/>
<evidence type="ECO:0000259" key="2">
    <source>
        <dbReference type="Pfam" id="PF00501"/>
    </source>
</evidence>
<proteinExistence type="inferred from homology"/>
<dbReference type="Proteomes" id="UP000000560">
    <property type="component" value="Chromosome III"/>
</dbReference>
<dbReference type="SUPFAM" id="SSF56801">
    <property type="entry name" value="Acetyl-CoA synthetase-like"/>
    <property type="match status" value="1"/>
</dbReference>
<reference evidence="4" key="2">
    <citation type="journal article" date="2009" name="Fungal Genet. Biol.">
        <title>The 2008 update of the Aspergillus nidulans genome annotation: a community effort.</title>
        <authorList>
            <person name="Wortman J.R."/>
            <person name="Gilsenan J.M."/>
            <person name="Joardar V."/>
            <person name="Deegan J."/>
            <person name="Clutterbuck J."/>
            <person name="Andersen M.R."/>
            <person name="Archer D."/>
            <person name="Bencina M."/>
            <person name="Braus G."/>
            <person name="Coutinho P."/>
            <person name="von Dohren H."/>
            <person name="Doonan J."/>
            <person name="Driessen A.J."/>
            <person name="Durek P."/>
            <person name="Espeso E."/>
            <person name="Fekete E."/>
            <person name="Flipphi M."/>
            <person name="Estrada C.G."/>
            <person name="Geysens S."/>
            <person name="Goldman G."/>
            <person name="de Groot P.W."/>
            <person name="Hansen K."/>
            <person name="Harris S.D."/>
            <person name="Heinekamp T."/>
            <person name="Helmstaedt K."/>
            <person name="Henrissat B."/>
            <person name="Hofmann G."/>
            <person name="Homan T."/>
            <person name="Horio T."/>
            <person name="Horiuchi H."/>
            <person name="James S."/>
            <person name="Jones M."/>
            <person name="Karaffa L."/>
            <person name="Karanyi Z."/>
            <person name="Kato M."/>
            <person name="Keller N."/>
            <person name="Kelly D.E."/>
            <person name="Kiel J.A."/>
            <person name="Kim J.M."/>
            <person name="van der Klei I.J."/>
            <person name="Klis F.M."/>
            <person name="Kovalchuk A."/>
            <person name="Krasevec N."/>
            <person name="Kubicek C.P."/>
            <person name="Liu B."/>
            <person name="Maccabe A."/>
            <person name="Meyer V."/>
            <person name="Mirabito P."/>
            <person name="Miskei M."/>
            <person name="Mos M."/>
            <person name="Mullins J."/>
            <person name="Nelson D.R."/>
            <person name="Nielsen J."/>
            <person name="Oakley B.R."/>
            <person name="Osmani S.A."/>
            <person name="Pakula T."/>
            <person name="Paszewski A."/>
            <person name="Paulsen I."/>
            <person name="Pilsyk S."/>
            <person name="Pocsi I."/>
            <person name="Punt P.J."/>
            <person name="Ram A.F."/>
            <person name="Ren Q."/>
            <person name="Robellet X."/>
            <person name="Robson G."/>
            <person name="Seiboth B."/>
            <person name="van Solingen P."/>
            <person name="Specht T."/>
            <person name="Sun J."/>
            <person name="Taheri-Talesh N."/>
            <person name="Takeshita N."/>
            <person name="Ussery D."/>
            <person name="vanKuyk P.A."/>
            <person name="Visser H."/>
            <person name="van de Vondervoort P.J."/>
            <person name="de Vries R.P."/>
            <person name="Walton J."/>
            <person name="Xiang X."/>
            <person name="Xiong Y."/>
            <person name="Zeng A.P."/>
            <person name="Brandt B.W."/>
            <person name="Cornell M.J."/>
            <person name="van den Hondel C.A."/>
            <person name="Visser J."/>
            <person name="Oliver S.G."/>
            <person name="Turner G."/>
        </authorList>
    </citation>
    <scope>GENOME REANNOTATION</scope>
    <source>
        <strain evidence="4">FGSC A4 / ATCC 38163 / CBS 112.46 / NRRL 194 / M139</strain>
    </source>
</reference>
<comment type="similarity">
    <text evidence="1">Belongs to the ATP-dependent AMP-binding enzyme family.</text>
</comment>
<dbReference type="OrthoDB" id="6614653at2759"/>
<dbReference type="GO" id="GO:0006633">
    <property type="term" value="P:fatty acid biosynthetic process"/>
    <property type="evidence" value="ECO:0000318"/>
    <property type="project" value="GO_Central"/>
</dbReference>
<name>Q5ASW0_EMENI</name>
<accession>Q5ASW0</accession>
<sequence>MRASFIRRITFALDEMQGDEALGRLLALPRQVNHVVVYGPNTGVDADLVQLLADLARGAVVPFLPTGIVPEEALHISRQYESSTVLASQNHLQAAKSIRDYAVSHGFPVVVFPIQIKTSPAIELDSPASALYPSLDIPEAHPGLLLLTSGSTGSPKGVVHPRRLFYELHRSGSSGEVLLNHRPPHWAGAILPLFRQLLAGARIEAIASEPFVLWERLRVGGVTLLMGPPRFWILMMSYYQDHITLKLPLREVEGYLCGAQRLRCARVSGMMPHTAVLRFWRDEIGRPLQVFYNTTELCGGCLPTTPWTKSDEKQLDRCIGGPSRSLTVRLSEGDLGELLVKAAAMFTQTGDPVRRLGDDYCIDGRVSSDCKQTSAPSHRKSPGLLVLTGLSSYAVVKFRGYKVPILGVEMHLPDLPFIAEGCILTATSEDNGGQVAALVRFQADAGTVPQPDQSCLKFVQESLAPSLPAYMLPTMLRGLQDGEEIPRSISLKALRRKAVEQHFALSDNVKLPLDVECRCVDQDALSRPLRAWDWGSLQSAREV</sequence>
<dbReference type="InterPro" id="IPR000873">
    <property type="entry name" value="AMP-dep_synth/lig_dom"/>
</dbReference>
<dbReference type="InParanoid" id="Q5ASW0"/>
<evidence type="ECO:0000313" key="3">
    <source>
        <dbReference type="EMBL" id="CBF78314.1"/>
    </source>
</evidence>
<dbReference type="GeneID" id="2868507"/>
<dbReference type="GO" id="GO:0016405">
    <property type="term" value="F:CoA-ligase activity"/>
    <property type="evidence" value="ECO:0000318"/>
    <property type="project" value="GO_Central"/>
</dbReference>
<dbReference type="Pfam" id="PF00501">
    <property type="entry name" value="AMP-binding"/>
    <property type="match status" value="1"/>
</dbReference>
<accession>C8VAE9</accession>
<dbReference type="RefSeq" id="XP_681889.1">
    <property type="nucleotide sequence ID" value="XM_676797.1"/>
</dbReference>
<dbReference type="STRING" id="227321.Q5ASW0"/>